<dbReference type="AlphaFoldDB" id="A0A139I452"/>
<protein>
    <submittedName>
        <fullName evidence="2">Uncharacterized protein</fullName>
    </submittedName>
</protein>
<feature type="compositionally biased region" description="Basic residues" evidence="1">
    <location>
        <begin position="247"/>
        <end position="257"/>
    </location>
</feature>
<comment type="caution">
    <text evidence="2">The sequence shown here is derived from an EMBL/GenBank/DDBJ whole genome shotgun (WGS) entry which is preliminary data.</text>
</comment>
<gene>
    <name evidence="2" type="ORF">AC579_7189</name>
</gene>
<feature type="region of interest" description="Disordered" evidence="1">
    <location>
        <begin position="239"/>
        <end position="299"/>
    </location>
</feature>
<evidence type="ECO:0000256" key="1">
    <source>
        <dbReference type="SAM" id="MobiDB-lite"/>
    </source>
</evidence>
<dbReference type="EMBL" id="LFZO01000335">
    <property type="protein sequence ID" value="KXT09508.1"/>
    <property type="molecule type" value="Genomic_DNA"/>
</dbReference>
<dbReference type="OrthoDB" id="3646037at2759"/>
<dbReference type="Proteomes" id="UP000073492">
    <property type="component" value="Unassembled WGS sequence"/>
</dbReference>
<sequence length="299" mass="33112">MPAPIVPVMSSAPPMQPAISNAPMLATQHLVPPMAQIVNSFAASSIAPSQPSGLLPSTRTPWKCFLSFDRDIRNNIYRHSMTTDSVIQLEWENGPPYLSHEPVFASLGLPLIARECLEIFFVENTFECPFHTTLYKFLKHLPAFVLARLRAVRLSHPISHAGFVRTLLVRLNERTVDGLRAGVVKVAMTVEGEEEPAFVGLEGLEDFAGIEGEWSGLKVARRKGALSRQPVDAMVVGVKEPTLSPAKSKRKKSKKLKGAGDEQWTGDRRVKPSALLPVYVSDEDDDEPLLPMKRKRKKT</sequence>
<reference evidence="2 3" key="1">
    <citation type="submission" date="2015-07" db="EMBL/GenBank/DDBJ databases">
        <title>Comparative genomics of the Sigatoka disease complex on banana suggests a link between parallel evolutionary changes in Pseudocercospora fijiensis and Pseudocercospora eumusae and increased virulence on the banana host.</title>
        <authorList>
            <person name="Chang T.-C."/>
            <person name="Salvucci A."/>
            <person name="Crous P.W."/>
            <person name="Stergiopoulos I."/>
        </authorList>
    </citation>
    <scope>NUCLEOTIDE SEQUENCE [LARGE SCALE GENOMIC DNA]</scope>
    <source>
        <strain evidence="2 3">CBS 116634</strain>
    </source>
</reference>
<proteinExistence type="predicted"/>
<accession>A0A139I452</accession>
<organism evidence="2 3">
    <name type="scientific">Pseudocercospora musae</name>
    <dbReference type="NCBI Taxonomy" id="113226"/>
    <lineage>
        <taxon>Eukaryota</taxon>
        <taxon>Fungi</taxon>
        <taxon>Dikarya</taxon>
        <taxon>Ascomycota</taxon>
        <taxon>Pezizomycotina</taxon>
        <taxon>Dothideomycetes</taxon>
        <taxon>Dothideomycetidae</taxon>
        <taxon>Mycosphaerellales</taxon>
        <taxon>Mycosphaerellaceae</taxon>
        <taxon>Pseudocercospora</taxon>
    </lineage>
</organism>
<evidence type="ECO:0000313" key="2">
    <source>
        <dbReference type="EMBL" id="KXT09508.1"/>
    </source>
</evidence>
<name>A0A139I452_9PEZI</name>
<evidence type="ECO:0000313" key="3">
    <source>
        <dbReference type="Proteomes" id="UP000073492"/>
    </source>
</evidence>
<keyword evidence="3" id="KW-1185">Reference proteome</keyword>